<reference evidence="2" key="1">
    <citation type="submission" date="2023-07" db="EMBL/GenBank/DDBJ databases">
        <title>30 novel species of actinomycetes from the DSMZ collection.</title>
        <authorList>
            <person name="Nouioui I."/>
        </authorList>
    </citation>
    <scope>NUCLEOTIDE SEQUENCE [LARGE SCALE GENOMIC DNA]</scope>
    <source>
        <strain evidence="2">DSM 44938</strain>
    </source>
</reference>
<gene>
    <name evidence="1" type="ORF">RM590_25155</name>
</gene>
<keyword evidence="2" id="KW-1185">Reference proteome</keyword>
<evidence type="ECO:0000313" key="2">
    <source>
        <dbReference type="Proteomes" id="UP001183246"/>
    </source>
</evidence>
<proteinExistence type="predicted"/>
<dbReference type="Proteomes" id="UP001183246">
    <property type="component" value="Unassembled WGS sequence"/>
</dbReference>
<protein>
    <submittedName>
        <fullName evidence="1">Uncharacterized protein</fullName>
    </submittedName>
</protein>
<comment type="caution">
    <text evidence="1">The sequence shown here is derived from an EMBL/GenBank/DDBJ whole genome shotgun (WGS) entry which is preliminary data.</text>
</comment>
<sequence>MQAEHLDERPAALLRRAGLLLLSGGLPPAPPPLAAVRMLVACRPDEGRRDGWVDEENPGLVDAANEGWFALAREHGLFDPTEREFLLGVPTTEEDAEWRRAKLLDTWDLFGAGAATGLLGSAAGRPEFVMSSLDGRAVMQGTTYHHGVTSIAMSELWRVPTVRAHMERIVAQVAQPNRRDGAAWYPATAQAWRRYVRQHR</sequence>
<dbReference type="EMBL" id="JAVREL010000016">
    <property type="protein sequence ID" value="MDT0345854.1"/>
    <property type="molecule type" value="Genomic_DNA"/>
</dbReference>
<organism evidence="1 2">
    <name type="scientific">Streptomyces litchfieldiae</name>
    <dbReference type="NCBI Taxonomy" id="3075543"/>
    <lineage>
        <taxon>Bacteria</taxon>
        <taxon>Bacillati</taxon>
        <taxon>Actinomycetota</taxon>
        <taxon>Actinomycetes</taxon>
        <taxon>Kitasatosporales</taxon>
        <taxon>Streptomycetaceae</taxon>
        <taxon>Streptomyces</taxon>
    </lineage>
</organism>
<accession>A0ABU2MXV3</accession>
<name>A0ABU2MXV3_9ACTN</name>
<dbReference type="RefSeq" id="WP_311706985.1">
    <property type="nucleotide sequence ID" value="NZ_JAVREL010000016.1"/>
</dbReference>
<evidence type="ECO:0000313" key="1">
    <source>
        <dbReference type="EMBL" id="MDT0345854.1"/>
    </source>
</evidence>